<dbReference type="InterPro" id="IPR000864">
    <property type="entry name" value="Prot_inh_pot1"/>
</dbReference>
<dbReference type="GeneID" id="116207245"/>
<evidence type="ECO:0000313" key="7">
    <source>
        <dbReference type="RefSeq" id="XP_031396006.1"/>
    </source>
</evidence>
<dbReference type="OrthoDB" id="10013825at2759"/>
<comment type="similarity">
    <text evidence="1">Belongs to the protease inhibitor I13 (potato type I serine protease inhibitor) family.</text>
</comment>
<keyword evidence="2" id="KW-0646">Protease inhibitor</keyword>
<protein>
    <submittedName>
        <fullName evidence="7">Proteinase inhibitor-like</fullName>
    </submittedName>
</protein>
<dbReference type="Gene3D" id="3.30.10.10">
    <property type="entry name" value="Trypsin Inhibitor V, subunit A"/>
    <property type="match status" value="1"/>
</dbReference>
<keyword evidence="3" id="KW-0722">Serine protease inhibitor</keyword>
<evidence type="ECO:0000313" key="4">
    <source>
        <dbReference type="EMBL" id="OWM74165.1"/>
    </source>
</evidence>
<evidence type="ECO:0000313" key="5">
    <source>
        <dbReference type="Proteomes" id="UP000197138"/>
    </source>
</evidence>
<evidence type="ECO:0000256" key="3">
    <source>
        <dbReference type="ARBA" id="ARBA00022900"/>
    </source>
</evidence>
<evidence type="ECO:0000256" key="1">
    <source>
        <dbReference type="ARBA" id="ARBA00008210"/>
    </source>
</evidence>
<accession>A0A218WMZ8</accession>
<organism evidence="4 5">
    <name type="scientific">Punica granatum</name>
    <name type="common">Pomegranate</name>
    <dbReference type="NCBI Taxonomy" id="22663"/>
    <lineage>
        <taxon>Eukaryota</taxon>
        <taxon>Viridiplantae</taxon>
        <taxon>Streptophyta</taxon>
        <taxon>Embryophyta</taxon>
        <taxon>Tracheophyta</taxon>
        <taxon>Spermatophyta</taxon>
        <taxon>Magnoliopsida</taxon>
        <taxon>eudicotyledons</taxon>
        <taxon>Gunneridae</taxon>
        <taxon>Pentapetalae</taxon>
        <taxon>rosids</taxon>
        <taxon>malvids</taxon>
        <taxon>Myrtales</taxon>
        <taxon>Lythraceae</taxon>
        <taxon>Punica</taxon>
    </lineage>
</organism>
<dbReference type="PROSITE" id="PS00285">
    <property type="entry name" value="POTATO_INHIBITOR"/>
    <property type="match status" value="1"/>
</dbReference>
<gene>
    <name evidence="7" type="primary">LOC116207245</name>
    <name evidence="4" type="ORF">CDL15_Pgr008476</name>
</gene>
<reference evidence="7" key="4">
    <citation type="submission" date="2025-04" db="UniProtKB">
        <authorList>
            <consortium name="RefSeq"/>
        </authorList>
    </citation>
    <scope>IDENTIFICATION</scope>
    <source>
        <tissue evidence="7">Leaf</tissue>
    </source>
</reference>
<reference evidence="4" key="2">
    <citation type="submission" date="2017-06" db="EMBL/GenBank/DDBJ databases">
        <title>The pomegranate genome and the genomics of punicalagin biosynthesis.</title>
        <authorList>
            <person name="Xu C."/>
        </authorList>
    </citation>
    <scope>NUCLEOTIDE SEQUENCE [LARGE SCALE GENOMIC DNA]</scope>
    <source>
        <tissue evidence="4">Fresh leaf</tissue>
    </source>
</reference>
<dbReference type="GO" id="GO:0009611">
    <property type="term" value="P:response to wounding"/>
    <property type="evidence" value="ECO:0007669"/>
    <property type="project" value="InterPro"/>
</dbReference>
<evidence type="ECO:0000256" key="2">
    <source>
        <dbReference type="ARBA" id="ARBA00022690"/>
    </source>
</evidence>
<dbReference type="PANTHER" id="PTHR33091:SF103">
    <property type="entry name" value="SERINE PROTEASE INHIBITOR, POTATO INHIBITOR I-TYPE FAMILY PROTEIN"/>
    <property type="match status" value="1"/>
</dbReference>
<proteinExistence type="inferred from homology"/>
<dbReference type="Pfam" id="PF00280">
    <property type="entry name" value="potato_inhibit"/>
    <property type="match status" value="1"/>
</dbReference>
<dbReference type="SUPFAM" id="SSF54654">
    <property type="entry name" value="CI-2 family of serine protease inhibitors"/>
    <property type="match status" value="1"/>
</dbReference>
<dbReference type="InterPro" id="IPR036354">
    <property type="entry name" value="Prot_inh_pot1_sf"/>
</dbReference>
<dbReference type="RefSeq" id="XP_031396006.1">
    <property type="nucleotide sequence ID" value="XM_031540146.1"/>
</dbReference>
<dbReference type="PANTHER" id="PTHR33091">
    <property type="entry name" value="PROTEIN, PUTATIVE, EXPRESSED-RELATED"/>
    <property type="match status" value="1"/>
</dbReference>
<dbReference type="Proteomes" id="UP000515151">
    <property type="component" value="Chromosome 5"/>
</dbReference>
<evidence type="ECO:0000313" key="6">
    <source>
        <dbReference type="Proteomes" id="UP000515151"/>
    </source>
</evidence>
<sequence>MASINVPGKSSWPELVGKNGGDAATTIISENPNVFVVIIPPSVTGHVVVGTADYVGSRVRVSVDDHCIVTSVPTIG</sequence>
<reference evidence="5" key="1">
    <citation type="journal article" date="2017" name="Plant J.">
        <title>The pomegranate (Punica granatum L.) genome and the genomics of punicalagin biosynthesis.</title>
        <authorList>
            <person name="Qin G."/>
            <person name="Xu C."/>
            <person name="Ming R."/>
            <person name="Tang H."/>
            <person name="Guyot R."/>
            <person name="Kramer E.M."/>
            <person name="Hu Y."/>
            <person name="Yi X."/>
            <person name="Qi Y."/>
            <person name="Xu X."/>
            <person name="Gao Z."/>
            <person name="Pan H."/>
            <person name="Jian J."/>
            <person name="Tian Y."/>
            <person name="Yue Z."/>
            <person name="Xu Y."/>
        </authorList>
    </citation>
    <scope>NUCLEOTIDE SEQUENCE [LARGE SCALE GENOMIC DNA]</scope>
    <source>
        <strain evidence="5">cv. Dabenzi</strain>
    </source>
</reference>
<reference evidence="6" key="3">
    <citation type="journal article" date="2020" name="Plant Biotechnol. J.">
        <title>The pomegranate (Punica granatum L.) draft genome dissects genetic divergence between soft- and hard-seeded cultivars.</title>
        <authorList>
            <person name="Luo X."/>
            <person name="Li H."/>
            <person name="Wu Z."/>
            <person name="Yao W."/>
            <person name="Zhao P."/>
            <person name="Cao D."/>
            <person name="Yu H."/>
            <person name="Li K."/>
            <person name="Poudel K."/>
            <person name="Zhao D."/>
            <person name="Zhang F."/>
            <person name="Xia X."/>
            <person name="Chen L."/>
            <person name="Wang Q."/>
            <person name="Jing D."/>
            <person name="Cao S."/>
        </authorList>
    </citation>
    <scope>NUCLEOTIDE SEQUENCE [LARGE SCALE GENOMIC DNA]</scope>
</reference>
<dbReference type="Proteomes" id="UP000197138">
    <property type="component" value="Unassembled WGS sequence"/>
</dbReference>
<dbReference type="AlphaFoldDB" id="A0A218WMZ8"/>
<name>A0A218WMZ8_PUNGR</name>
<dbReference type="EMBL" id="MTKT01003794">
    <property type="protein sequence ID" value="OWM74165.1"/>
    <property type="molecule type" value="Genomic_DNA"/>
</dbReference>
<keyword evidence="6" id="KW-1185">Reference proteome</keyword>
<dbReference type="GO" id="GO:0004867">
    <property type="term" value="F:serine-type endopeptidase inhibitor activity"/>
    <property type="evidence" value="ECO:0007669"/>
    <property type="project" value="UniProtKB-KW"/>
</dbReference>